<feature type="region of interest" description="Disordered" evidence="1">
    <location>
        <begin position="32"/>
        <end position="84"/>
    </location>
</feature>
<keyword evidence="2" id="KW-0472">Membrane</keyword>
<keyword evidence="2" id="KW-0812">Transmembrane</keyword>
<evidence type="ECO:0000313" key="4">
    <source>
        <dbReference type="Proteomes" id="UP000016930"/>
    </source>
</evidence>
<dbReference type="AlphaFoldDB" id="M2QY75"/>
<gene>
    <name evidence="3" type="ORF">CERSUDRAFT_95370</name>
</gene>
<keyword evidence="2" id="KW-1133">Transmembrane helix</keyword>
<sequence length="226" mass="23175">MGTSIPAWAYQSFGSDDAFNVTAAQLLTDEGVDDINQSNSTDVSSMPTPSTSSAVGSSVATSPSFNSISDTSGPSSSAFPSIPTLTGVSQTNTTVSPNTASPSTTAFTKAKTSLGTPTLIGGIVGAVAGLAIVSASALILLRRRRVRKANSSVQILPTSDTRALFPCDESDEDRQRTPPPEYTVSVYDKAYNTGIAANASTVMSYAGASTHPTYEHASGHTGVSEP</sequence>
<accession>M2QY75</accession>
<organism evidence="3 4">
    <name type="scientific">Ceriporiopsis subvermispora (strain B)</name>
    <name type="common">White-rot fungus</name>
    <name type="synonym">Gelatoporia subvermispora</name>
    <dbReference type="NCBI Taxonomy" id="914234"/>
    <lineage>
        <taxon>Eukaryota</taxon>
        <taxon>Fungi</taxon>
        <taxon>Dikarya</taxon>
        <taxon>Basidiomycota</taxon>
        <taxon>Agaricomycotina</taxon>
        <taxon>Agaricomycetes</taxon>
        <taxon>Polyporales</taxon>
        <taxon>Gelatoporiaceae</taxon>
        <taxon>Gelatoporia</taxon>
    </lineage>
</organism>
<feature type="compositionally biased region" description="Low complexity" evidence="1">
    <location>
        <begin position="47"/>
        <end position="64"/>
    </location>
</feature>
<dbReference type="HOGENOM" id="CLU_1224623_0_0_1"/>
<evidence type="ECO:0000313" key="3">
    <source>
        <dbReference type="EMBL" id="EMD37105.1"/>
    </source>
</evidence>
<feature type="compositionally biased region" description="Polar residues" evidence="1">
    <location>
        <begin position="65"/>
        <end position="84"/>
    </location>
</feature>
<name>M2QY75_CERS8</name>
<feature type="transmembrane region" description="Helical" evidence="2">
    <location>
        <begin position="119"/>
        <end position="141"/>
    </location>
</feature>
<evidence type="ECO:0000256" key="1">
    <source>
        <dbReference type="SAM" id="MobiDB-lite"/>
    </source>
</evidence>
<reference evidence="3 4" key="1">
    <citation type="journal article" date="2012" name="Proc. Natl. Acad. Sci. U.S.A.">
        <title>Comparative genomics of Ceriporiopsis subvermispora and Phanerochaete chrysosporium provide insight into selective ligninolysis.</title>
        <authorList>
            <person name="Fernandez-Fueyo E."/>
            <person name="Ruiz-Duenas F.J."/>
            <person name="Ferreira P."/>
            <person name="Floudas D."/>
            <person name="Hibbett D.S."/>
            <person name="Canessa P."/>
            <person name="Larrondo L.F."/>
            <person name="James T.Y."/>
            <person name="Seelenfreund D."/>
            <person name="Lobos S."/>
            <person name="Polanco R."/>
            <person name="Tello M."/>
            <person name="Honda Y."/>
            <person name="Watanabe T."/>
            <person name="Watanabe T."/>
            <person name="Ryu J.S."/>
            <person name="Kubicek C.P."/>
            <person name="Schmoll M."/>
            <person name="Gaskell J."/>
            <person name="Hammel K.E."/>
            <person name="St John F.J."/>
            <person name="Vanden Wymelenberg A."/>
            <person name="Sabat G."/>
            <person name="Splinter BonDurant S."/>
            <person name="Syed K."/>
            <person name="Yadav J.S."/>
            <person name="Doddapaneni H."/>
            <person name="Subramanian V."/>
            <person name="Lavin J.L."/>
            <person name="Oguiza J.A."/>
            <person name="Perez G."/>
            <person name="Pisabarro A.G."/>
            <person name="Ramirez L."/>
            <person name="Santoyo F."/>
            <person name="Master E."/>
            <person name="Coutinho P.M."/>
            <person name="Henrissat B."/>
            <person name="Lombard V."/>
            <person name="Magnuson J.K."/>
            <person name="Kuees U."/>
            <person name="Hori C."/>
            <person name="Igarashi K."/>
            <person name="Samejima M."/>
            <person name="Held B.W."/>
            <person name="Barry K.W."/>
            <person name="LaButti K.M."/>
            <person name="Lapidus A."/>
            <person name="Lindquist E.A."/>
            <person name="Lucas S.M."/>
            <person name="Riley R."/>
            <person name="Salamov A.A."/>
            <person name="Hoffmeister D."/>
            <person name="Schwenk D."/>
            <person name="Hadar Y."/>
            <person name="Yarden O."/>
            <person name="de Vries R.P."/>
            <person name="Wiebenga A."/>
            <person name="Stenlid J."/>
            <person name="Eastwood D."/>
            <person name="Grigoriev I.V."/>
            <person name="Berka R.M."/>
            <person name="Blanchette R.A."/>
            <person name="Kersten P."/>
            <person name="Martinez A.T."/>
            <person name="Vicuna R."/>
            <person name="Cullen D."/>
        </authorList>
    </citation>
    <scope>NUCLEOTIDE SEQUENCE [LARGE SCALE GENOMIC DNA]</scope>
    <source>
        <strain evidence="3 4">B</strain>
    </source>
</reference>
<evidence type="ECO:0000256" key="2">
    <source>
        <dbReference type="SAM" id="Phobius"/>
    </source>
</evidence>
<dbReference type="EMBL" id="KB445797">
    <property type="protein sequence ID" value="EMD37105.1"/>
    <property type="molecule type" value="Genomic_DNA"/>
</dbReference>
<feature type="compositionally biased region" description="Polar residues" evidence="1">
    <location>
        <begin position="35"/>
        <end position="46"/>
    </location>
</feature>
<keyword evidence="4" id="KW-1185">Reference proteome</keyword>
<proteinExistence type="predicted"/>
<dbReference type="Proteomes" id="UP000016930">
    <property type="component" value="Unassembled WGS sequence"/>
</dbReference>
<protein>
    <submittedName>
        <fullName evidence="3">Uncharacterized protein</fullName>
    </submittedName>
</protein>